<accession>A0ABP3R9R1</accession>
<comment type="caution">
    <text evidence="2">The sequence shown here is derived from an EMBL/GenBank/DDBJ whole genome shotgun (WGS) entry which is preliminary data.</text>
</comment>
<name>A0ABP3R9R1_9PROT</name>
<gene>
    <name evidence="2" type="ORF">GCM10009416_46290</name>
</gene>
<dbReference type="EMBL" id="BAAAFZ010000089">
    <property type="protein sequence ID" value="GAA0603365.1"/>
    <property type="molecule type" value="Genomic_DNA"/>
</dbReference>
<evidence type="ECO:0000313" key="2">
    <source>
        <dbReference type="EMBL" id="GAA0603365.1"/>
    </source>
</evidence>
<protein>
    <recommendedName>
        <fullName evidence="4">DUF4038 domain-containing protein</fullName>
    </recommendedName>
</protein>
<dbReference type="SUPFAM" id="SSF51445">
    <property type="entry name" value="(Trans)glycosidases"/>
    <property type="match status" value="1"/>
</dbReference>
<evidence type="ECO:0000256" key="1">
    <source>
        <dbReference type="SAM" id="MobiDB-lite"/>
    </source>
</evidence>
<dbReference type="InterPro" id="IPR017853">
    <property type="entry name" value="GH"/>
</dbReference>
<proteinExistence type="predicted"/>
<keyword evidence="3" id="KW-1185">Reference proteome</keyword>
<dbReference type="RefSeq" id="WP_343897797.1">
    <property type="nucleotide sequence ID" value="NZ_BAAAFZ010000089.1"/>
</dbReference>
<dbReference type="Gene3D" id="3.20.20.80">
    <property type="entry name" value="Glycosidases"/>
    <property type="match status" value="1"/>
</dbReference>
<evidence type="ECO:0000313" key="3">
    <source>
        <dbReference type="Proteomes" id="UP001501588"/>
    </source>
</evidence>
<evidence type="ECO:0008006" key="4">
    <source>
        <dbReference type="Google" id="ProtNLM"/>
    </source>
</evidence>
<sequence>MPGPLRHEPGELFFTDAGGKAVYLAGIHTWTSAQDRGPAFDWPAFLALQERCGGNLLRVWATDGPDDFSVDGPTRPVLFARAADGRYDLSRFDQAFFDRIRERAVEAGRRGMYVSQMFFNGWSLQFGDEKRNPFTESPWNARNNVNGINGDPRGTGYGADVQTLRDPAITAIQEAYVRRVVDALGDLPHLLFEVSNESANDEGTWDWQDRMLDTAKRRLAERGWGRPVGLTAAAGWLGGRDRIAARLAGSAADWVSPDGDRYKTDPPPADGAKVSIVDSDHVWGLGGQSVDWCWQVFTRGHNLWSMDSLKNPGIAGSPPSTNTSPEQAAAEDAAREGIRQTRMASEMVDLRGARSRGGLCSTGFLLADPADGDFVAYAPKGGAFTLDLSGAAGKRLAARWVDTGAGTVSEAGAVEGGNAAQGFSTPGGRPAALVLRPADRAARR</sequence>
<dbReference type="Proteomes" id="UP001501588">
    <property type="component" value="Unassembled WGS sequence"/>
</dbReference>
<reference evidence="3" key="1">
    <citation type="journal article" date="2019" name="Int. J. Syst. Evol. Microbiol.">
        <title>The Global Catalogue of Microorganisms (GCM) 10K type strain sequencing project: providing services to taxonomists for standard genome sequencing and annotation.</title>
        <authorList>
            <consortium name="The Broad Institute Genomics Platform"/>
            <consortium name="The Broad Institute Genome Sequencing Center for Infectious Disease"/>
            <person name="Wu L."/>
            <person name="Ma J."/>
        </authorList>
    </citation>
    <scope>NUCLEOTIDE SEQUENCE [LARGE SCALE GENOMIC DNA]</scope>
    <source>
        <strain evidence="3">JCM 9933</strain>
    </source>
</reference>
<organism evidence="2 3">
    <name type="scientific">Craurococcus roseus</name>
    <dbReference type="NCBI Taxonomy" id="77585"/>
    <lineage>
        <taxon>Bacteria</taxon>
        <taxon>Pseudomonadati</taxon>
        <taxon>Pseudomonadota</taxon>
        <taxon>Alphaproteobacteria</taxon>
        <taxon>Acetobacterales</taxon>
        <taxon>Acetobacteraceae</taxon>
        <taxon>Craurococcus</taxon>
    </lineage>
</organism>
<feature type="region of interest" description="Disordered" evidence="1">
    <location>
        <begin position="310"/>
        <end position="335"/>
    </location>
</feature>